<organism evidence="2 3">
    <name type="scientific">Cylindrotheca closterium</name>
    <dbReference type="NCBI Taxonomy" id="2856"/>
    <lineage>
        <taxon>Eukaryota</taxon>
        <taxon>Sar</taxon>
        <taxon>Stramenopiles</taxon>
        <taxon>Ochrophyta</taxon>
        <taxon>Bacillariophyta</taxon>
        <taxon>Bacillariophyceae</taxon>
        <taxon>Bacillariophycidae</taxon>
        <taxon>Bacillariales</taxon>
        <taxon>Bacillariaceae</taxon>
        <taxon>Cylindrotheca</taxon>
    </lineage>
</organism>
<evidence type="ECO:0000313" key="3">
    <source>
        <dbReference type="Proteomes" id="UP001295423"/>
    </source>
</evidence>
<protein>
    <submittedName>
        <fullName evidence="2">Uncharacterized protein</fullName>
    </submittedName>
</protein>
<gene>
    <name evidence="2" type="ORF">CYCCA115_LOCUS6554</name>
</gene>
<accession>A0AAD2CMP6</accession>
<name>A0AAD2CMP6_9STRA</name>
<keyword evidence="3" id="KW-1185">Reference proteome</keyword>
<evidence type="ECO:0000256" key="1">
    <source>
        <dbReference type="SAM" id="MobiDB-lite"/>
    </source>
</evidence>
<feature type="region of interest" description="Disordered" evidence="1">
    <location>
        <begin position="1"/>
        <end position="52"/>
    </location>
</feature>
<sequence>MEDASAPIGKKTVPAKKKPVTKKKAVSTQPADIAEQEDSETSGEEQPAPHQLSTRINATPSIQCAAGDLCQLPHLPVDPQHHCRTCDIPMHNPDFCGKACDSDDPRNHLKYPGICHQCLNSKLAARPEHKSQSNAITKKKKAAAKQLPAVAKKATGSANCGILTAASQKTPSKANNTAVTLAANKKKTSSEKAKKTAACKKAPPTTNATVAKTIASKKTLSKIKVVKMKEAAPIIPNCTPLAFRIEEHENWIKELPEIPRSYLKQVNGRLYLFGNVIQCTNRKEGKYKIEFSHTNIAQTEMQAYALYKAMDLRKLLQEGPAGAQQTNVFPLSSSLEQALNTPLKSQENQGESILSDCECDTDEEEEGEEQEVRTRDYISTDLQLNLNFPSLRQYEPSNTEWMSGIKWDVGLNGEVTTDVPSPTNLASNKKSYIPGKFKAHFSSPLSSFLAFFPIEFWRLVVKRTNEYALWEKEFGERKLYEKWQPTDLPESPTCLLADSSC</sequence>
<proteinExistence type="predicted"/>
<feature type="compositionally biased region" description="Acidic residues" evidence="1">
    <location>
        <begin position="34"/>
        <end position="43"/>
    </location>
</feature>
<comment type="caution">
    <text evidence="2">The sequence shown here is derived from an EMBL/GenBank/DDBJ whole genome shotgun (WGS) entry which is preliminary data.</text>
</comment>
<dbReference type="Proteomes" id="UP001295423">
    <property type="component" value="Unassembled WGS sequence"/>
</dbReference>
<feature type="compositionally biased region" description="Basic residues" evidence="1">
    <location>
        <begin position="13"/>
        <end position="25"/>
    </location>
</feature>
<dbReference type="EMBL" id="CAKOGP040000780">
    <property type="protein sequence ID" value="CAJ1939356.1"/>
    <property type="molecule type" value="Genomic_DNA"/>
</dbReference>
<dbReference type="AlphaFoldDB" id="A0AAD2CMP6"/>
<evidence type="ECO:0000313" key="2">
    <source>
        <dbReference type="EMBL" id="CAJ1939356.1"/>
    </source>
</evidence>
<reference evidence="2" key="1">
    <citation type="submission" date="2023-08" db="EMBL/GenBank/DDBJ databases">
        <authorList>
            <person name="Audoor S."/>
            <person name="Bilcke G."/>
        </authorList>
    </citation>
    <scope>NUCLEOTIDE SEQUENCE</scope>
</reference>